<keyword evidence="1" id="KW-1133">Transmembrane helix</keyword>
<comment type="caution">
    <text evidence="2">The sequence shown here is derived from an EMBL/GenBank/DDBJ whole genome shotgun (WGS) entry which is preliminary data.</text>
</comment>
<sequence length="49" mass="5595">MTLVVVVVIKGYRLYLFHLTFVNVTIFFVVENHVVLVVEHAGFTKNGQC</sequence>
<protein>
    <submittedName>
        <fullName evidence="2">Uncharacterized protein</fullName>
    </submittedName>
</protein>
<keyword evidence="3" id="KW-1185">Reference proteome</keyword>
<organism evidence="2 3">
    <name type="scientific">Euroglyphus maynei</name>
    <name type="common">Mayne's house dust mite</name>
    <dbReference type="NCBI Taxonomy" id="6958"/>
    <lineage>
        <taxon>Eukaryota</taxon>
        <taxon>Metazoa</taxon>
        <taxon>Ecdysozoa</taxon>
        <taxon>Arthropoda</taxon>
        <taxon>Chelicerata</taxon>
        <taxon>Arachnida</taxon>
        <taxon>Acari</taxon>
        <taxon>Acariformes</taxon>
        <taxon>Sarcoptiformes</taxon>
        <taxon>Astigmata</taxon>
        <taxon>Psoroptidia</taxon>
        <taxon>Analgoidea</taxon>
        <taxon>Pyroglyphidae</taxon>
        <taxon>Pyroglyphinae</taxon>
        <taxon>Euroglyphus</taxon>
    </lineage>
</organism>
<gene>
    <name evidence="2" type="ORF">BLA29_012975</name>
</gene>
<dbReference type="Proteomes" id="UP000194236">
    <property type="component" value="Unassembled WGS sequence"/>
</dbReference>
<feature type="transmembrane region" description="Helical" evidence="1">
    <location>
        <begin position="12"/>
        <end position="30"/>
    </location>
</feature>
<name>A0A1Y3AMI7_EURMA</name>
<evidence type="ECO:0000313" key="3">
    <source>
        <dbReference type="Proteomes" id="UP000194236"/>
    </source>
</evidence>
<reference evidence="2 3" key="1">
    <citation type="submission" date="2017-03" db="EMBL/GenBank/DDBJ databases">
        <title>Genome Survey of Euroglyphus maynei.</title>
        <authorList>
            <person name="Arlian L.G."/>
            <person name="Morgan M.S."/>
            <person name="Rider S.D."/>
        </authorList>
    </citation>
    <scope>NUCLEOTIDE SEQUENCE [LARGE SCALE GENOMIC DNA]</scope>
    <source>
        <strain evidence="2">Arlian Lab</strain>
        <tissue evidence="2">Whole body</tissue>
    </source>
</reference>
<evidence type="ECO:0000256" key="1">
    <source>
        <dbReference type="SAM" id="Phobius"/>
    </source>
</evidence>
<dbReference type="AlphaFoldDB" id="A0A1Y3AMI7"/>
<keyword evidence="1" id="KW-0812">Transmembrane</keyword>
<proteinExistence type="predicted"/>
<evidence type="ECO:0000313" key="2">
    <source>
        <dbReference type="EMBL" id="OTF69662.1"/>
    </source>
</evidence>
<dbReference type="EMBL" id="MUJZ01069351">
    <property type="protein sequence ID" value="OTF69662.1"/>
    <property type="molecule type" value="Genomic_DNA"/>
</dbReference>
<accession>A0A1Y3AMI7</accession>
<keyword evidence="1" id="KW-0472">Membrane</keyword>